<evidence type="ECO:0000313" key="5">
    <source>
        <dbReference type="Proteomes" id="UP000252585"/>
    </source>
</evidence>
<dbReference type="AlphaFoldDB" id="A0A368XLL6"/>
<organism evidence="4 5">
    <name type="scientific">Saliterribacillus persicus</name>
    <dbReference type="NCBI Taxonomy" id="930114"/>
    <lineage>
        <taxon>Bacteria</taxon>
        <taxon>Bacillati</taxon>
        <taxon>Bacillota</taxon>
        <taxon>Bacilli</taxon>
        <taxon>Bacillales</taxon>
        <taxon>Bacillaceae</taxon>
        <taxon>Saliterribacillus</taxon>
    </lineage>
</organism>
<dbReference type="PANTHER" id="PTHR43240:SF5">
    <property type="entry name" value="1,4-DIHYDROXY-2-NAPHTHOYL-COA THIOESTERASE 1"/>
    <property type="match status" value="1"/>
</dbReference>
<evidence type="ECO:0000256" key="1">
    <source>
        <dbReference type="ARBA" id="ARBA00008324"/>
    </source>
</evidence>
<evidence type="ECO:0000313" key="4">
    <source>
        <dbReference type="EMBL" id="RCW66924.1"/>
    </source>
</evidence>
<dbReference type="CDD" id="cd03443">
    <property type="entry name" value="PaaI_thioesterase"/>
    <property type="match status" value="1"/>
</dbReference>
<dbReference type="GO" id="GO:0005829">
    <property type="term" value="C:cytosol"/>
    <property type="evidence" value="ECO:0007669"/>
    <property type="project" value="TreeGrafter"/>
</dbReference>
<comment type="similarity">
    <text evidence="1">Belongs to the thioesterase PaaI family.</text>
</comment>
<name>A0A368XLL6_9BACI</name>
<dbReference type="PANTHER" id="PTHR43240">
    <property type="entry name" value="1,4-DIHYDROXY-2-NAPHTHOYL-COA THIOESTERASE 1"/>
    <property type="match status" value="1"/>
</dbReference>
<dbReference type="InterPro" id="IPR006683">
    <property type="entry name" value="Thioestr_dom"/>
</dbReference>
<protein>
    <submittedName>
        <fullName evidence="4">Uncharacterized protein (TIGR00369 family)</fullName>
    </submittedName>
</protein>
<dbReference type="NCBIfam" id="TIGR00369">
    <property type="entry name" value="unchar_dom_1"/>
    <property type="match status" value="1"/>
</dbReference>
<evidence type="ECO:0000256" key="2">
    <source>
        <dbReference type="ARBA" id="ARBA00022801"/>
    </source>
</evidence>
<dbReference type="OrthoDB" id="9798208at2"/>
<dbReference type="InterPro" id="IPR029069">
    <property type="entry name" value="HotDog_dom_sf"/>
</dbReference>
<dbReference type="SUPFAM" id="SSF54637">
    <property type="entry name" value="Thioesterase/thiol ester dehydrase-isomerase"/>
    <property type="match status" value="1"/>
</dbReference>
<sequence>MSSPINMITLLKMEIIKQTKELVQITMPITNETKQPMGYLHGGASVTLAETAASVGGLLYIDKETSNVFGIEINANHIKAKKDGLLQAFAKPVHIGKSTMVWDIRIYDEMDELVTISRCTLGVKEKRKN</sequence>
<dbReference type="GO" id="GO:0061522">
    <property type="term" value="F:1,4-dihydroxy-2-naphthoyl-CoA thioesterase activity"/>
    <property type="evidence" value="ECO:0007669"/>
    <property type="project" value="TreeGrafter"/>
</dbReference>
<accession>A0A368XLL6</accession>
<dbReference type="InterPro" id="IPR003736">
    <property type="entry name" value="PAAI_dom"/>
</dbReference>
<dbReference type="EMBL" id="QPJJ01000008">
    <property type="protein sequence ID" value="RCW66924.1"/>
    <property type="molecule type" value="Genomic_DNA"/>
</dbReference>
<reference evidence="4 5" key="1">
    <citation type="submission" date="2018-07" db="EMBL/GenBank/DDBJ databases">
        <title>Genomic Encyclopedia of Type Strains, Phase IV (KMG-IV): sequencing the most valuable type-strain genomes for metagenomic binning, comparative biology and taxonomic classification.</title>
        <authorList>
            <person name="Goeker M."/>
        </authorList>
    </citation>
    <scope>NUCLEOTIDE SEQUENCE [LARGE SCALE GENOMIC DNA]</scope>
    <source>
        <strain evidence="4 5">DSM 27696</strain>
    </source>
</reference>
<evidence type="ECO:0000259" key="3">
    <source>
        <dbReference type="Pfam" id="PF03061"/>
    </source>
</evidence>
<feature type="domain" description="Thioesterase" evidence="3">
    <location>
        <begin position="37"/>
        <end position="114"/>
    </location>
</feature>
<dbReference type="Pfam" id="PF03061">
    <property type="entry name" value="4HBT"/>
    <property type="match status" value="1"/>
</dbReference>
<gene>
    <name evidence="4" type="ORF">DFR57_10819</name>
</gene>
<dbReference type="Proteomes" id="UP000252585">
    <property type="component" value="Unassembled WGS sequence"/>
</dbReference>
<proteinExistence type="inferred from homology"/>
<dbReference type="Gene3D" id="3.10.129.10">
    <property type="entry name" value="Hotdog Thioesterase"/>
    <property type="match status" value="1"/>
</dbReference>
<comment type="caution">
    <text evidence="4">The sequence shown here is derived from an EMBL/GenBank/DDBJ whole genome shotgun (WGS) entry which is preliminary data.</text>
</comment>
<keyword evidence="2" id="KW-0378">Hydrolase</keyword>
<dbReference type="RefSeq" id="WP_114353076.1">
    <property type="nucleotide sequence ID" value="NZ_QPJJ01000008.1"/>
</dbReference>
<keyword evidence="5" id="KW-1185">Reference proteome</keyword>